<evidence type="ECO:0000256" key="6">
    <source>
        <dbReference type="SAM" id="Phobius"/>
    </source>
</evidence>
<accession>A0A9Q4GIL5</accession>
<evidence type="ECO:0000256" key="2">
    <source>
        <dbReference type="ARBA" id="ARBA00022475"/>
    </source>
</evidence>
<evidence type="ECO:0000256" key="4">
    <source>
        <dbReference type="ARBA" id="ARBA00022989"/>
    </source>
</evidence>
<dbReference type="AlphaFoldDB" id="A0A9Q4GIL5"/>
<name>A0A9Q4GIL5_9EURY</name>
<feature type="transmembrane region" description="Helical" evidence="6">
    <location>
        <begin position="73"/>
        <end position="91"/>
    </location>
</feature>
<reference evidence="7" key="1">
    <citation type="submission" date="2022-09" db="EMBL/GenBank/DDBJ databases">
        <title>Haloadaptaus new haloarchaeum isolated from saline soil.</title>
        <authorList>
            <person name="Duran-Viseras A."/>
            <person name="Sanchez-Porro C."/>
            <person name="Ventosa A."/>
        </authorList>
    </citation>
    <scope>NUCLEOTIDE SEQUENCE</scope>
    <source>
        <strain evidence="7">F3-133</strain>
    </source>
</reference>
<dbReference type="EMBL" id="RKLV01000016">
    <property type="protein sequence ID" value="MCX2819995.1"/>
    <property type="molecule type" value="Genomic_DNA"/>
</dbReference>
<keyword evidence="3 6" id="KW-0812">Transmembrane</keyword>
<evidence type="ECO:0000313" key="7">
    <source>
        <dbReference type="EMBL" id="MCX2819995.1"/>
    </source>
</evidence>
<evidence type="ECO:0000256" key="5">
    <source>
        <dbReference type="ARBA" id="ARBA00023136"/>
    </source>
</evidence>
<comment type="subcellular location">
    <subcellularLocation>
        <location evidence="1">Cell membrane</location>
        <topology evidence="1">Multi-pass membrane protein</topology>
    </subcellularLocation>
</comment>
<protein>
    <submittedName>
        <fullName evidence="7">Phosphate-starvation-inducible PsiE family protein</fullName>
    </submittedName>
</protein>
<dbReference type="Pfam" id="PF06146">
    <property type="entry name" value="PsiE"/>
    <property type="match status" value="1"/>
</dbReference>
<evidence type="ECO:0000256" key="1">
    <source>
        <dbReference type="ARBA" id="ARBA00004651"/>
    </source>
</evidence>
<evidence type="ECO:0000313" key="8">
    <source>
        <dbReference type="Proteomes" id="UP001149411"/>
    </source>
</evidence>
<dbReference type="RefSeq" id="WP_266088776.1">
    <property type="nucleotide sequence ID" value="NZ_RKLV01000016.1"/>
</dbReference>
<feature type="transmembrane region" description="Helical" evidence="6">
    <location>
        <begin position="129"/>
        <end position="149"/>
    </location>
</feature>
<sequence>MAAGTFYRVIQSDRFGDAVAVSETLVRLVETVTAYILVGLFAVGVFDLGLVILELTLSGRITEASEVVDLIDTALLLLIIVEIYQTLVAYIQKNEPKLVVRTVIYAGVIAMVRKIIVFQTGDYASATDALVVASSYTLILVGLGALLFVNYRVSWEKEETTGTENGGGDTG</sequence>
<feature type="transmembrane region" description="Helical" evidence="6">
    <location>
        <begin position="98"/>
        <end position="117"/>
    </location>
</feature>
<gene>
    <name evidence="7" type="ORF">EGH25_11610</name>
</gene>
<dbReference type="Proteomes" id="UP001149411">
    <property type="component" value="Unassembled WGS sequence"/>
</dbReference>
<comment type="caution">
    <text evidence="7">The sequence shown here is derived from an EMBL/GenBank/DDBJ whole genome shotgun (WGS) entry which is preliminary data.</text>
</comment>
<keyword evidence="5 6" id="KW-0472">Membrane</keyword>
<feature type="transmembrane region" description="Helical" evidence="6">
    <location>
        <begin position="32"/>
        <end position="53"/>
    </location>
</feature>
<keyword evidence="8" id="KW-1185">Reference proteome</keyword>
<organism evidence="7 8">
    <name type="scientific">Halorutilus salinus</name>
    <dbReference type="NCBI Taxonomy" id="2487751"/>
    <lineage>
        <taxon>Archaea</taxon>
        <taxon>Methanobacteriati</taxon>
        <taxon>Methanobacteriota</taxon>
        <taxon>Stenosarchaea group</taxon>
        <taxon>Halobacteria</taxon>
        <taxon>Halorutilales</taxon>
        <taxon>Halorutilaceae</taxon>
        <taxon>Halorutilus</taxon>
    </lineage>
</organism>
<keyword evidence="2" id="KW-1003">Cell membrane</keyword>
<dbReference type="GO" id="GO:0005886">
    <property type="term" value="C:plasma membrane"/>
    <property type="evidence" value="ECO:0007669"/>
    <property type="project" value="UniProtKB-SubCell"/>
</dbReference>
<evidence type="ECO:0000256" key="3">
    <source>
        <dbReference type="ARBA" id="ARBA00022692"/>
    </source>
</evidence>
<proteinExistence type="predicted"/>
<dbReference type="InterPro" id="IPR020948">
    <property type="entry name" value="P_starv_induced_PsiE-like"/>
</dbReference>
<keyword evidence="4 6" id="KW-1133">Transmembrane helix</keyword>